<dbReference type="GO" id="GO:0003677">
    <property type="term" value="F:DNA binding"/>
    <property type="evidence" value="ECO:0007669"/>
    <property type="project" value="UniProtKB-KW"/>
</dbReference>
<name>A0A2V0QFQ9_PSESF</name>
<dbReference type="EMBL" id="BGJZ01000285">
    <property type="protein sequence ID" value="GBH11966.1"/>
    <property type="molecule type" value="Genomic_DNA"/>
</dbReference>
<proteinExistence type="predicted"/>
<sequence>MTGRRQHVVVTLDLHVLDIRTQRRPQPMHNGNSVGVGFRQRGQNDLVTPEQRSVGSFDAALLGPGNRMPRHKA</sequence>
<keyword evidence="2" id="KW-0238">DNA-binding</keyword>
<dbReference type="AlphaFoldDB" id="A0A2V0QFQ9"/>
<protein>
    <submittedName>
        <fullName evidence="2">DNA-binding transcriptional regulator</fullName>
    </submittedName>
</protein>
<evidence type="ECO:0000256" key="1">
    <source>
        <dbReference type="SAM" id="MobiDB-lite"/>
    </source>
</evidence>
<feature type="region of interest" description="Disordered" evidence="1">
    <location>
        <begin position="21"/>
        <end position="73"/>
    </location>
</feature>
<dbReference type="Proteomes" id="UP000247480">
    <property type="component" value="Unassembled WGS sequence"/>
</dbReference>
<reference evidence="2 3" key="1">
    <citation type="submission" date="2018-04" db="EMBL/GenBank/DDBJ databases">
        <title>Draft genome sequence of Pseudomonas syringae pv. actinidiae biovar 1 strains isolated from kiwifruit in Kagawa prefecture.</title>
        <authorList>
            <person name="Tabuchi M."/>
            <person name="Saito M."/>
            <person name="Fujiwara S."/>
            <person name="Sasa N."/>
            <person name="Akimitsu K."/>
            <person name="Gomi K."/>
            <person name="Konishi-Sugita S."/>
            <person name="Hamano K."/>
            <person name="Kataoka I."/>
        </authorList>
    </citation>
    <scope>NUCLEOTIDE SEQUENCE [LARGE SCALE GENOMIC DNA]</scope>
    <source>
        <strain evidence="2 3">MAFF212206</strain>
    </source>
</reference>
<evidence type="ECO:0000313" key="3">
    <source>
        <dbReference type="Proteomes" id="UP000247480"/>
    </source>
</evidence>
<evidence type="ECO:0000313" key="2">
    <source>
        <dbReference type="EMBL" id="GBH11966.1"/>
    </source>
</evidence>
<feature type="compositionally biased region" description="Polar residues" evidence="1">
    <location>
        <begin position="41"/>
        <end position="54"/>
    </location>
</feature>
<organism evidence="2 3">
    <name type="scientific">Pseudomonas syringae pv. actinidiae</name>
    <dbReference type="NCBI Taxonomy" id="103796"/>
    <lineage>
        <taxon>Bacteria</taxon>
        <taxon>Pseudomonadati</taxon>
        <taxon>Pseudomonadota</taxon>
        <taxon>Gammaproteobacteria</taxon>
        <taxon>Pseudomonadales</taxon>
        <taxon>Pseudomonadaceae</taxon>
        <taxon>Pseudomonas</taxon>
        <taxon>Pseudomonas syringae</taxon>
    </lineage>
</organism>
<comment type="caution">
    <text evidence="2">The sequence shown here is derived from an EMBL/GenBank/DDBJ whole genome shotgun (WGS) entry which is preliminary data.</text>
</comment>
<gene>
    <name evidence="2" type="ORF">KPSA1_05428</name>
</gene>
<accession>A0A2V0QFQ9</accession>